<keyword evidence="3 5" id="KW-1133">Transmembrane helix</keyword>
<organism evidence="6 7">
    <name type="scientific">Georgenia satyanarayanai</name>
    <dbReference type="NCBI Taxonomy" id="860221"/>
    <lineage>
        <taxon>Bacteria</taxon>
        <taxon>Bacillati</taxon>
        <taxon>Actinomycetota</taxon>
        <taxon>Actinomycetes</taxon>
        <taxon>Micrococcales</taxon>
        <taxon>Bogoriellaceae</taxon>
        <taxon>Georgenia</taxon>
    </lineage>
</organism>
<evidence type="ECO:0000313" key="6">
    <source>
        <dbReference type="EMBL" id="SSA44820.1"/>
    </source>
</evidence>
<sequence>MTFNEGVRADSRRVRTSGGRRGMAIGGGIGGGGLLLVVAFMLLTGQNPAGLLDGGGSQPQGEGAGVDLSHCQTGADANEHTECRMVLTADALDVYWDGAMAEAGEQYAMPGFEIFTGSVGTGCGSATAAVGPFYCPADSSVYLDLGFFDQLETQLGARNAPLAQIYIVAHEWGHHAQHALGIMDTADRTDTGPTGDAVRTELQADCYAGMFVGAAAGTVDPDSGETFLQEPTRDEVASALEAAAAVGDDRIQASAGQEVSPHTWTHGSAEQRTRWFTTGYEQGTVRSCDTFAVATP</sequence>
<keyword evidence="2 5" id="KW-0812">Transmembrane</keyword>
<dbReference type="Pfam" id="PF04228">
    <property type="entry name" value="Zn_peptidase"/>
    <property type="match status" value="1"/>
</dbReference>
<name>A0A2Y9AKG1_9MICO</name>
<keyword evidence="7" id="KW-1185">Reference proteome</keyword>
<dbReference type="AlphaFoldDB" id="A0A2Y9AKG1"/>
<dbReference type="OrthoDB" id="9774900at2"/>
<accession>A0A2Y9AKG1</accession>
<evidence type="ECO:0000256" key="2">
    <source>
        <dbReference type="ARBA" id="ARBA00022692"/>
    </source>
</evidence>
<reference evidence="6 7" key="1">
    <citation type="submission" date="2016-10" db="EMBL/GenBank/DDBJ databases">
        <authorList>
            <person name="Cai Z."/>
        </authorList>
    </citation>
    <scope>NUCLEOTIDE SEQUENCE [LARGE SCALE GENOMIC DNA]</scope>
    <source>
        <strain evidence="6 7">CGMCC 1.10826</strain>
    </source>
</reference>
<feature type="transmembrane region" description="Helical" evidence="5">
    <location>
        <begin position="21"/>
        <end position="43"/>
    </location>
</feature>
<dbReference type="RefSeq" id="WP_110853084.1">
    <property type="nucleotide sequence ID" value="NZ_QKLZ01000010.1"/>
</dbReference>
<gene>
    <name evidence="6" type="ORF">SAMN05216184_110111</name>
</gene>
<dbReference type="Proteomes" id="UP000250222">
    <property type="component" value="Unassembled WGS sequence"/>
</dbReference>
<protein>
    <recommendedName>
        <fullName evidence="8">Neutral zinc metallopeptidase</fullName>
    </recommendedName>
</protein>
<evidence type="ECO:0000256" key="3">
    <source>
        <dbReference type="ARBA" id="ARBA00022989"/>
    </source>
</evidence>
<dbReference type="EMBL" id="UETB01000010">
    <property type="protein sequence ID" value="SSA44820.1"/>
    <property type="molecule type" value="Genomic_DNA"/>
</dbReference>
<evidence type="ECO:0000256" key="1">
    <source>
        <dbReference type="ARBA" id="ARBA00004167"/>
    </source>
</evidence>
<comment type="subcellular location">
    <subcellularLocation>
        <location evidence="1">Membrane</location>
        <topology evidence="1">Single-pass membrane protein</topology>
    </subcellularLocation>
</comment>
<evidence type="ECO:0008006" key="8">
    <source>
        <dbReference type="Google" id="ProtNLM"/>
    </source>
</evidence>
<keyword evidence="4 5" id="KW-0472">Membrane</keyword>
<dbReference type="InterPro" id="IPR007343">
    <property type="entry name" value="Uncharacterised_pept_Zn_put"/>
</dbReference>
<dbReference type="GO" id="GO:0016020">
    <property type="term" value="C:membrane"/>
    <property type="evidence" value="ECO:0007669"/>
    <property type="project" value="UniProtKB-SubCell"/>
</dbReference>
<evidence type="ECO:0000313" key="7">
    <source>
        <dbReference type="Proteomes" id="UP000250222"/>
    </source>
</evidence>
<dbReference type="PANTHER" id="PTHR30168">
    <property type="entry name" value="PUTATIVE MEMBRANE PROTEIN YPFJ"/>
    <property type="match status" value="1"/>
</dbReference>
<dbReference type="PANTHER" id="PTHR30168:SF0">
    <property type="entry name" value="INNER MEMBRANE PROTEIN"/>
    <property type="match status" value="1"/>
</dbReference>
<evidence type="ECO:0000256" key="5">
    <source>
        <dbReference type="SAM" id="Phobius"/>
    </source>
</evidence>
<proteinExistence type="predicted"/>
<evidence type="ECO:0000256" key="4">
    <source>
        <dbReference type="ARBA" id="ARBA00023136"/>
    </source>
</evidence>